<evidence type="ECO:0000313" key="2">
    <source>
        <dbReference type="EMBL" id="KAK3281815.1"/>
    </source>
</evidence>
<accession>A0AAE0GP74</accession>
<dbReference type="Proteomes" id="UP001190700">
    <property type="component" value="Unassembled WGS sequence"/>
</dbReference>
<feature type="region of interest" description="Disordered" evidence="1">
    <location>
        <begin position="72"/>
        <end position="121"/>
    </location>
</feature>
<dbReference type="EMBL" id="LGRX02003694">
    <property type="protein sequence ID" value="KAK3281815.1"/>
    <property type="molecule type" value="Genomic_DNA"/>
</dbReference>
<feature type="region of interest" description="Disordered" evidence="1">
    <location>
        <begin position="346"/>
        <end position="406"/>
    </location>
</feature>
<dbReference type="InterPro" id="IPR029063">
    <property type="entry name" value="SAM-dependent_MTases_sf"/>
</dbReference>
<comment type="caution">
    <text evidence="2">The sequence shown here is derived from an EMBL/GenBank/DDBJ whole genome shotgun (WGS) entry which is preliminary data.</text>
</comment>
<organism evidence="2 3">
    <name type="scientific">Cymbomonas tetramitiformis</name>
    <dbReference type="NCBI Taxonomy" id="36881"/>
    <lineage>
        <taxon>Eukaryota</taxon>
        <taxon>Viridiplantae</taxon>
        <taxon>Chlorophyta</taxon>
        <taxon>Pyramimonadophyceae</taxon>
        <taxon>Pyramimonadales</taxon>
        <taxon>Pyramimonadaceae</taxon>
        <taxon>Cymbomonas</taxon>
    </lineage>
</organism>
<keyword evidence="3" id="KW-1185">Reference proteome</keyword>
<evidence type="ECO:0000256" key="1">
    <source>
        <dbReference type="SAM" id="MobiDB-lite"/>
    </source>
</evidence>
<name>A0AAE0GP74_9CHLO</name>
<feature type="region of interest" description="Disordered" evidence="1">
    <location>
        <begin position="17"/>
        <end position="55"/>
    </location>
</feature>
<proteinExistence type="predicted"/>
<protein>
    <submittedName>
        <fullName evidence="2">Uncharacterized protein</fullName>
    </submittedName>
</protein>
<feature type="compositionally biased region" description="Basic and acidic residues" evidence="1">
    <location>
        <begin position="36"/>
        <end position="55"/>
    </location>
</feature>
<sequence length="406" mass="44444">MAEQAMGLGETIALVDPKLYKGAKGDDLDFDMPDWPEAKSVKPTETPREPPDRASPRIRITRSMSRAGRVILGPHRSQPRPHRGRGGATHGWGLRVPLRAAPSHPRGSNQPGHAPAAPTNRLPRLHSEGAVVIELCAGLCSGLEAWLIAGGNVAKYVYCDNNAKSRQVAKRRLVQLHNRFPQQLPLEALHDAFTSVPQDLRRISRDDLLALTKGGPYVFAMVGTECQDLSAAGSLQGLKGRHSSVLYDVVRVLGQLQLLAGQDKFAYMIECVAAQHNFNSHEVRNVMHPLMCSMIGMPITVDAARMGARAHRLRNYWTNMAGYVDAQSVLDTVERDPGRLVRDILDPGRTEQDAADDTASGHYPCNQWGPPTPEEKERAMGFQTGATQGPGISAREPFNTSDEVTR</sequence>
<dbReference type="Gene3D" id="3.40.50.150">
    <property type="entry name" value="Vaccinia Virus protein VP39"/>
    <property type="match status" value="1"/>
</dbReference>
<evidence type="ECO:0000313" key="3">
    <source>
        <dbReference type="Proteomes" id="UP001190700"/>
    </source>
</evidence>
<gene>
    <name evidence="2" type="ORF">CYMTET_10411</name>
</gene>
<reference evidence="2 3" key="1">
    <citation type="journal article" date="2015" name="Genome Biol. Evol.">
        <title>Comparative Genomics of a Bacterivorous Green Alga Reveals Evolutionary Causalities and Consequences of Phago-Mixotrophic Mode of Nutrition.</title>
        <authorList>
            <person name="Burns J.A."/>
            <person name="Paasch A."/>
            <person name="Narechania A."/>
            <person name="Kim E."/>
        </authorList>
    </citation>
    <scope>NUCLEOTIDE SEQUENCE [LARGE SCALE GENOMIC DNA]</scope>
    <source>
        <strain evidence="2 3">PLY_AMNH</strain>
    </source>
</reference>
<dbReference type="AlphaFoldDB" id="A0AAE0GP74"/>
<dbReference type="SUPFAM" id="SSF53335">
    <property type="entry name" value="S-adenosyl-L-methionine-dependent methyltransferases"/>
    <property type="match status" value="1"/>
</dbReference>